<evidence type="ECO:0000256" key="3">
    <source>
        <dbReference type="ARBA" id="ARBA00022475"/>
    </source>
</evidence>
<dbReference type="PRINTS" id="PR00949">
    <property type="entry name" value="TYPE3IMAPROT"/>
</dbReference>
<keyword evidence="7" id="KW-0813">Transport</keyword>
<dbReference type="Pfam" id="PF00771">
    <property type="entry name" value="FHIPEP"/>
    <property type="match status" value="1"/>
</dbReference>
<evidence type="ECO:0000256" key="6">
    <source>
        <dbReference type="ARBA" id="ARBA00023136"/>
    </source>
</evidence>
<dbReference type="PANTHER" id="PTHR30161">
    <property type="entry name" value="FLAGELLAR EXPORT PROTEIN, MEMBRANE FLHA SUBUNIT-RELATED"/>
    <property type="match status" value="1"/>
</dbReference>
<dbReference type="NCBIfam" id="TIGR01398">
    <property type="entry name" value="FlhA"/>
    <property type="match status" value="1"/>
</dbReference>
<dbReference type="InterPro" id="IPR025505">
    <property type="entry name" value="FHIPEP_CS"/>
</dbReference>
<feature type="transmembrane region" description="Helical" evidence="7">
    <location>
        <begin position="241"/>
        <end position="266"/>
    </location>
</feature>
<evidence type="ECO:0000313" key="8">
    <source>
        <dbReference type="EMBL" id="QKZ03634.1"/>
    </source>
</evidence>
<dbReference type="InterPro" id="IPR042196">
    <property type="entry name" value="FHIPEP_4"/>
</dbReference>
<keyword evidence="7" id="KW-1006">Bacterial flagellum protein export</keyword>
<dbReference type="PROSITE" id="PS00994">
    <property type="entry name" value="FHIPEP"/>
    <property type="match status" value="1"/>
</dbReference>
<dbReference type="GO" id="GO:0005886">
    <property type="term" value="C:plasma membrane"/>
    <property type="evidence" value="ECO:0007669"/>
    <property type="project" value="UniProtKB-SubCell"/>
</dbReference>
<dbReference type="GO" id="GO:0044780">
    <property type="term" value="P:bacterial-type flagellum assembly"/>
    <property type="evidence" value="ECO:0007669"/>
    <property type="project" value="InterPro"/>
</dbReference>
<evidence type="ECO:0000256" key="4">
    <source>
        <dbReference type="ARBA" id="ARBA00022692"/>
    </source>
</evidence>
<dbReference type="PIRSF" id="PIRSF005419">
    <property type="entry name" value="FlhA"/>
    <property type="match status" value="1"/>
</dbReference>
<dbReference type="InterPro" id="IPR001712">
    <property type="entry name" value="T3SS_FHIPEP"/>
</dbReference>
<dbReference type="InterPro" id="IPR006301">
    <property type="entry name" value="FlhA"/>
</dbReference>
<dbReference type="EMBL" id="CP056030">
    <property type="protein sequence ID" value="QKZ03634.1"/>
    <property type="molecule type" value="Genomic_DNA"/>
</dbReference>
<keyword evidence="8" id="KW-0282">Flagellum</keyword>
<comment type="function">
    <text evidence="7">Required for formation of the rod structure of the flagellar apparatus. Together with FliI and FliH, may constitute the export apparatus of flagellin.</text>
</comment>
<dbReference type="Gene3D" id="3.40.50.12790">
    <property type="entry name" value="FHIPEP family, domain 4"/>
    <property type="match status" value="1"/>
</dbReference>
<comment type="subcellular location">
    <subcellularLocation>
        <location evidence="1 7">Cell membrane</location>
        <topology evidence="1 7">Multi-pass membrane protein</topology>
    </subcellularLocation>
</comment>
<dbReference type="Gene3D" id="3.40.30.60">
    <property type="entry name" value="FHIPEP family, domain 1"/>
    <property type="match status" value="1"/>
</dbReference>
<keyword evidence="9" id="KW-1185">Reference proteome</keyword>
<keyword evidence="8" id="KW-0966">Cell projection</keyword>
<evidence type="ECO:0000313" key="9">
    <source>
        <dbReference type="Proteomes" id="UP000509568"/>
    </source>
</evidence>
<feature type="transmembrane region" description="Helical" evidence="7">
    <location>
        <begin position="71"/>
        <end position="88"/>
    </location>
</feature>
<feature type="transmembrane region" description="Helical" evidence="7">
    <location>
        <begin position="21"/>
        <end position="40"/>
    </location>
</feature>
<keyword evidence="5 7" id="KW-1133">Transmembrane helix</keyword>
<dbReference type="GO" id="GO:0009306">
    <property type="term" value="P:protein secretion"/>
    <property type="evidence" value="ECO:0007669"/>
    <property type="project" value="InterPro"/>
</dbReference>
<keyword evidence="4 7" id="KW-0812">Transmembrane</keyword>
<feature type="transmembrane region" description="Helical" evidence="7">
    <location>
        <begin position="287"/>
        <end position="305"/>
    </location>
</feature>
<protein>
    <recommendedName>
        <fullName evidence="7">Flagellar biosynthesis protein FlhA</fullName>
    </recommendedName>
</protein>
<dbReference type="RefSeq" id="WP_158154663.1">
    <property type="nucleotide sequence ID" value="NZ_CP056030.1"/>
</dbReference>
<keyword evidence="3 7" id="KW-1003">Cell membrane</keyword>
<evidence type="ECO:0000256" key="1">
    <source>
        <dbReference type="ARBA" id="ARBA00004651"/>
    </source>
</evidence>
<evidence type="ECO:0000256" key="2">
    <source>
        <dbReference type="ARBA" id="ARBA00008835"/>
    </source>
</evidence>
<reference evidence="8 9" key="1">
    <citation type="submission" date="2020-06" db="EMBL/GenBank/DDBJ databases">
        <title>Pseudomonas eucalypticola sp. nov., an endophyte of Eucalyptus dunnii leaves with biocontrol ability of eucalyptus leaf blight.</title>
        <authorList>
            <person name="Liu Y."/>
            <person name="Song Z."/>
            <person name="Zeng H."/>
            <person name="Lu M."/>
            <person name="Wang X."/>
            <person name="Lian X."/>
            <person name="Zhang Q."/>
        </authorList>
    </citation>
    <scope>NUCLEOTIDE SEQUENCE [LARGE SCALE GENOMIC DNA]</scope>
    <source>
        <strain evidence="8 9">NP-1</strain>
    </source>
</reference>
<keyword evidence="6 7" id="KW-0472">Membrane</keyword>
<feature type="transmembrane region" description="Helical" evidence="7">
    <location>
        <begin position="209"/>
        <end position="229"/>
    </location>
</feature>
<dbReference type="Gene3D" id="1.10.8.540">
    <property type="entry name" value="FHIPEP family, domain 3"/>
    <property type="match status" value="1"/>
</dbReference>
<dbReference type="AlphaFoldDB" id="A0A7D5D5D6"/>
<comment type="similarity">
    <text evidence="2 7">Belongs to the FHIPEP (flagella/HR/invasion proteins export pore) family.</text>
</comment>
<name>A0A7D5D5D6_9PSED</name>
<proteinExistence type="inferred from homology"/>
<gene>
    <name evidence="7 8" type="primary">flhA</name>
    <name evidence="8" type="ORF">HWQ56_07455</name>
</gene>
<feature type="transmembrane region" description="Helical" evidence="7">
    <location>
        <begin position="46"/>
        <end position="64"/>
    </location>
</feature>
<dbReference type="Proteomes" id="UP000509568">
    <property type="component" value="Chromosome"/>
</dbReference>
<dbReference type="InterPro" id="IPR042194">
    <property type="entry name" value="FHIPEP_1"/>
</dbReference>
<evidence type="ECO:0000256" key="7">
    <source>
        <dbReference type="RuleBase" id="RU364093"/>
    </source>
</evidence>
<dbReference type="PANTHER" id="PTHR30161:SF1">
    <property type="entry name" value="FLAGELLAR BIOSYNTHESIS PROTEIN FLHA-RELATED"/>
    <property type="match status" value="1"/>
</dbReference>
<feature type="transmembrane region" description="Helical" evidence="7">
    <location>
        <begin position="123"/>
        <end position="141"/>
    </location>
</feature>
<keyword evidence="8" id="KW-0969">Cilium</keyword>
<accession>A0A7D5D5D6</accession>
<sequence length="709" mass="75781">MDRTQLLNTARSNLVGLGRGSLGVPLLLLIMLAMMMLPVPPFLLDVFFTFNIALSIVVLLVCVYAMRPLDFAVFPTILLVATLLRLALNVASTRVVMLHGHDGHQAAGKVIQAFGEVVIGGNYVVGAVVFAILMIINFVVVTKGAGRISEVSARFTLDAMPGKQMAIDADLNAGLIDQAQAKLRRLEVAQEAEFYGSMDGASKFVRGDAIAGLLILFINLLGGMAIGIFQHGLSFAEAGKVYALLTIGDGLVAQLPSLLLSTAAAIMVTRASGSEDMGKQINRQMFASPKALGVSAGLMTIMGIIPGMPHVSFLMLAMMAGGGAYLVWKKQNQVKVAAAAEVQRQQDLLPSPTRAQDTKELGWDDVTPIDMIGLEVGYRLIPLVDRNQGGQLLARIKGVRKKLSQDLGFLMPTVHIRDNLDLAPSAYRLTLMGVILAEAEIYPDRELAINPGQVFGTLNGITAKDPAFGLDAVWIELSNRPQAQSLGYTVVDASTVVATHLNQILSKHAHELIGHEEVQQLLAVLAKGSPKLAEELVPGVLSLSSLLKVLQALLAEQVPVRDIRSIAEAIANNAVKSQDTAALVQAVRVGLSRAIVQSIVGLESELPVITLEPRLEQILLNSLQKAGQGQEEGVLLEPSMAEKLQRSLIDAAQRQEMAGQPVILLVAGPIRAMLSRFGRLAVPNLHVLAYQEIPDNKQVTIVATVGPNG</sequence>
<organism evidence="8 9">
    <name type="scientific">Pseudomonas eucalypticola</name>
    <dbReference type="NCBI Taxonomy" id="2599595"/>
    <lineage>
        <taxon>Bacteria</taxon>
        <taxon>Pseudomonadati</taxon>
        <taxon>Pseudomonadota</taxon>
        <taxon>Gammaproteobacteria</taxon>
        <taxon>Pseudomonadales</taxon>
        <taxon>Pseudomonadaceae</taxon>
        <taxon>Pseudomonas</taxon>
    </lineage>
</organism>
<dbReference type="InterPro" id="IPR042193">
    <property type="entry name" value="FHIPEP_3"/>
</dbReference>
<keyword evidence="7" id="KW-0653">Protein transport</keyword>
<keyword evidence="7" id="KW-1005">Bacterial flagellum biogenesis</keyword>
<evidence type="ECO:0000256" key="5">
    <source>
        <dbReference type="ARBA" id="ARBA00022989"/>
    </source>
</evidence>
<dbReference type="KEGG" id="pez:HWQ56_07455"/>